<feature type="active site" description="Charge relay system" evidence="9">
    <location>
        <position position="199"/>
    </location>
</feature>
<dbReference type="InterPro" id="IPR034176">
    <property type="entry name" value="Peptidases_S8_13"/>
</dbReference>
<dbReference type="SUPFAM" id="SSF52743">
    <property type="entry name" value="Subtilisin-like"/>
    <property type="match status" value="1"/>
</dbReference>
<dbReference type="InterPro" id="IPR007280">
    <property type="entry name" value="Peptidase_C_arc/bac"/>
</dbReference>
<evidence type="ECO:0000256" key="2">
    <source>
        <dbReference type="ARBA" id="ARBA00011073"/>
    </source>
</evidence>
<evidence type="ECO:0000259" key="12">
    <source>
        <dbReference type="Pfam" id="PF00082"/>
    </source>
</evidence>
<dbReference type="InterPro" id="IPR036852">
    <property type="entry name" value="Peptidase_S8/S53_dom_sf"/>
</dbReference>
<evidence type="ECO:0000256" key="6">
    <source>
        <dbReference type="ARBA" id="ARBA00022801"/>
    </source>
</evidence>
<dbReference type="GO" id="GO:0004252">
    <property type="term" value="F:serine-type endopeptidase activity"/>
    <property type="evidence" value="ECO:0007669"/>
    <property type="project" value="UniProtKB-UniRule"/>
</dbReference>
<evidence type="ECO:0000256" key="3">
    <source>
        <dbReference type="ARBA" id="ARBA00022525"/>
    </source>
</evidence>
<evidence type="ECO:0000256" key="10">
    <source>
        <dbReference type="RuleBase" id="RU003355"/>
    </source>
</evidence>
<comment type="similarity">
    <text evidence="2 9 10">Belongs to the peptidase S8 family.</text>
</comment>
<evidence type="ECO:0000256" key="7">
    <source>
        <dbReference type="ARBA" id="ARBA00022825"/>
    </source>
</evidence>
<dbReference type="PROSITE" id="PS00136">
    <property type="entry name" value="SUBTILASE_ASP"/>
    <property type="match status" value="1"/>
</dbReference>
<sequence>MIQSSSTQVLVLACCVLAASCSTALAANANANADAAAAAAAASAQRQQAMANAPVDRIIVRYRSGQVGTARDIGRTASATVGAAASRASVRLAPAARTGATAAPTYLRTLAAGGELIKLPAQLSRADADRLVQELSADPDVESAQVDLRMYPLQTSGALPNDPLLQTNQWHLIDPVGGIDVAQAWKTTQGEGVVVAVLDTGILPDHPDLAGNLLTGYDFITDPFFSRRATAERVPGALDLGDWIAEDGDCGLFSVASDSSWHGTHVAGTVAEATNNGIGGAGVAYRAKVLPVRVLGHCGGQLSDISDAIVWASGGHVDGVPDNRDPAEVINLSLGGGGACGSAMQAAINGAVARGTTVVVAAGNSTADVSTAAPANCANVIAVAATRATGALADYSNFGRQIDLAGPGGSSMFFATNDGPIRSFVWQTLYTGKTTPTSGQFTYGGSDFAGTSMASPHVAGTAALVQSALIADGKPPLSPAAMENLLKRTARAFPVSIPVATPAGAGIVDAGAAVARALRRCDRGDVGCQVDAQPLRNGVVQSGISNLSGDAGVFTFQAQAGAVLSFISFGGSGQAELYVAFGREPTATDNDGASTRRGTSQTVRFTAPRAGTYILKLEGSGFDAVNLLARQ</sequence>
<evidence type="ECO:0000256" key="8">
    <source>
        <dbReference type="ARBA" id="ARBA00023145"/>
    </source>
</evidence>
<dbReference type="Pfam" id="PF00082">
    <property type="entry name" value="Peptidase_S8"/>
    <property type="match status" value="1"/>
</dbReference>
<evidence type="ECO:0000259" key="13">
    <source>
        <dbReference type="Pfam" id="PF04151"/>
    </source>
</evidence>
<evidence type="ECO:0000313" key="15">
    <source>
        <dbReference type="Proteomes" id="UP000175852"/>
    </source>
</evidence>
<evidence type="ECO:0000256" key="11">
    <source>
        <dbReference type="SAM" id="SignalP"/>
    </source>
</evidence>
<dbReference type="InterPro" id="IPR015500">
    <property type="entry name" value="Peptidase_S8_subtilisin-rel"/>
</dbReference>
<dbReference type="GO" id="GO:0005576">
    <property type="term" value="C:extracellular region"/>
    <property type="evidence" value="ECO:0007669"/>
    <property type="project" value="UniProtKB-SubCell"/>
</dbReference>
<dbReference type="RefSeq" id="WP_016850496.1">
    <property type="nucleotide sequence ID" value="NZ_CP026334.1"/>
</dbReference>
<dbReference type="PANTHER" id="PTHR43806">
    <property type="entry name" value="PEPTIDASE S8"/>
    <property type="match status" value="1"/>
</dbReference>
<evidence type="ECO:0000256" key="1">
    <source>
        <dbReference type="ARBA" id="ARBA00004613"/>
    </source>
</evidence>
<comment type="subcellular location">
    <subcellularLocation>
        <location evidence="1">Secreted</location>
    </subcellularLocation>
</comment>
<evidence type="ECO:0000256" key="9">
    <source>
        <dbReference type="PROSITE-ProRule" id="PRU01240"/>
    </source>
</evidence>
<dbReference type="InterPro" id="IPR023827">
    <property type="entry name" value="Peptidase_S8_Asp-AS"/>
</dbReference>
<dbReference type="PROSITE" id="PS00138">
    <property type="entry name" value="SUBTILASE_SER"/>
    <property type="match status" value="1"/>
</dbReference>
<evidence type="ECO:0000256" key="5">
    <source>
        <dbReference type="ARBA" id="ARBA00022729"/>
    </source>
</evidence>
<comment type="caution">
    <text evidence="14">The sequence shown here is derived from an EMBL/GenBank/DDBJ whole genome shotgun (WGS) entry which is preliminary data.</text>
</comment>
<dbReference type="Proteomes" id="UP000175852">
    <property type="component" value="Unassembled WGS sequence"/>
</dbReference>
<feature type="active site" description="Charge relay system" evidence="9">
    <location>
        <position position="452"/>
    </location>
</feature>
<keyword evidence="7 9" id="KW-0720">Serine protease</keyword>
<gene>
    <name evidence="14" type="ORF">BIY41_18085</name>
</gene>
<proteinExistence type="inferred from homology"/>
<reference evidence="14 15" key="1">
    <citation type="submission" date="2016-09" db="EMBL/GenBank/DDBJ databases">
        <authorList>
            <person name="Wen S.-F."/>
            <person name="Lo A.-C."/>
            <person name="Lin C.-J."/>
            <person name="Tseng T.-T."/>
        </authorList>
    </citation>
    <scope>NUCLEOTIDE SEQUENCE [LARGE SCALE GENOMIC DNA]</scope>
    <source>
        <strain evidence="14 15">12609</strain>
    </source>
</reference>
<dbReference type="GO" id="GO:0006508">
    <property type="term" value="P:proteolysis"/>
    <property type="evidence" value="ECO:0007669"/>
    <property type="project" value="UniProtKB-KW"/>
</dbReference>
<keyword evidence="4 9" id="KW-0645">Protease</keyword>
<keyword evidence="5 11" id="KW-0732">Signal</keyword>
<evidence type="ECO:0000256" key="4">
    <source>
        <dbReference type="ARBA" id="ARBA00022670"/>
    </source>
</evidence>
<protein>
    <submittedName>
        <fullName evidence="14">Protease</fullName>
    </submittedName>
</protein>
<dbReference type="Pfam" id="PF04151">
    <property type="entry name" value="PPC"/>
    <property type="match status" value="1"/>
</dbReference>
<keyword evidence="8" id="KW-0865">Zymogen</keyword>
<dbReference type="PANTHER" id="PTHR43806:SF11">
    <property type="entry name" value="CEREVISIN-RELATED"/>
    <property type="match status" value="1"/>
</dbReference>
<feature type="signal peptide" evidence="11">
    <location>
        <begin position="1"/>
        <end position="26"/>
    </location>
</feature>
<keyword evidence="6 9" id="KW-0378">Hydrolase</keyword>
<dbReference type="InterPro" id="IPR000209">
    <property type="entry name" value="Peptidase_S8/S53_dom"/>
</dbReference>
<name>A0AAX0HZ03_XANCG</name>
<dbReference type="PRINTS" id="PR00723">
    <property type="entry name" value="SUBTILISIN"/>
</dbReference>
<organism evidence="14 15">
    <name type="scientific">Xanthomonas campestris pv. glycines</name>
    <dbReference type="NCBI Taxonomy" id="473421"/>
    <lineage>
        <taxon>Bacteria</taxon>
        <taxon>Pseudomonadati</taxon>
        <taxon>Pseudomonadota</taxon>
        <taxon>Gammaproteobacteria</taxon>
        <taxon>Lysobacterales</taxon>
        <taxon>Lysobacteraceae</taxon>
        <taxon>Xanthomonas</taxon>
    </lineage>
</organism>
<dbReference type="PROSITE" id="PS51892">
    <property type="entry name" value="SUBTILASE"/>
    <property type="match status" value="1"/>
</dbReference>
<evidence type="ECO:0000313" key="14">
    <source>
        <dbReference type="EMBL" id="OEY89706.1"/>
    </source>
</evidence>
<dbReference type="InterPro" id="IPR050131">
    <property type="entry name" value="Peptidase_S8_subtilisin-like"/>
</dbReference>
<dbReference type="EMBL" id="MKCQ01000010">
    <property type="protein sequence ID" value="OEY89706.1"/>
    <property type="molecule type" value="Genomic_DNA"/>
</dbReference>
<keyword evidence="3" id="KW-0964">Secreted</keyword>
<dbReference type="AlphaFoldDB" id="A0AAX0HZ03"/>
<feature type="domain" description="Peptidase S8/S53" evidence="12">
    <location>
        <begin position="190"/>
        <end position="490"/>
    </location>
</feature>
<dbReference type="InterPro" id="IPR023828">
    <property type="entry name" value="Peptidase_S8_Ser-AS"/>
</dbReference>
<feature type="active site" description="Charge relay system" evidence="9">
    <location>
        <position position="262"/>
    </location>
</feature>
<dbReference type="FunFam" id="3.40.50.200:FF:000022">
    <property type="entry name" value="Extracellular protease"/>
    <property type="match status" value="1"/>
</dbReference>
<feature type="chain" id="PRO_5043365005" evidence="11">
    <location>
        <begin position="27"/>
        <end position="631"/>
    </location>
</feature>
<accession>A0AAX0HZ03</accession>
<dbReference type="CDD" id="cd07496">
    <property type="entry name" value="Peptidases_S8_13"/>
    <property type="match status" value="1"/>
</dbReference>
<dbReference type="Gene3D" id="2.60.120.380">
    <property type="match status" value="1"/>
</dbReference>
<feature type="domain" description="Peptidase C-terminal archaeal/bacterial" evidence="13">
    <location>
        <begin position="553"/>
        <end position="617"/>
    </location>
</feature>
<dbReference type="Gene3D" id="3.40.50.200">
    <property type="entry name" value="Peptidase S8/S53 domain"/>
    <property type="match status" value="1"/>
</dbReference>